<name>A0A0B2NTT1_GLYSO</name>
<protein>
    <submittedName>
        <fullName evidence="2">Uncharacterized protein</fullName>
    </submittedName>
</protein>
<dbReference type="Proteomes" id="UP000053555">
    <property type="component" value="Unassembled WGS sequence"/>
</dbReference>
<gene>
    <name evidence="2" type="ORF">glysoja_039071</name>
</gene>
<dbReference type="AlphaFoldDB" id="A0A0B2NTT1"/>
<dbReference type="EMBL" id="KN672243">
    <property type="protein sequence ID" value="KHM98901.1"/>
    <property type="molecule type" value="Genomic_DNA"/>
</dbReference>
<accession>A0A0B2NTT1</accession>
<sequence>MHSLRELAQNRTIVPLEYFLEKVVWSEAQLPLVRPNELEVVPPSPPLIIISDASSDETVAPLDSPAEETADPPASPVGGIADLFDSSSGEVVALTDFPV</sequence>
<proteinExistence type="predicted"/>
<organism evidence="2">
    <name type="scientific">Glycine soja</name>
    <name type="common">Wild soybean</name>
    <dbReference type="NCBI Taxonomy" id="3848"/>
    <lineage>
        <taxon>Eukaryota</taxon>
        <taxon>Viridiplantae</taxon>
        <taxon>Streptophyta</taxon>
        <taxon>Embryophyta</taxon>
        <taxon>Tracheophyta</taxon>
        <taxon>Spermatophyta</taxon>
        <taxon>Magnoliopsida</taxon>
        <taxon>eudicotyledons</taxon>
        <taxon>Gunneridae</taxon>
        <taxon>Pentapetalae</taxon>
        <taxon>rosids</taxon>
        <taxon>fabids</taxon>
        <taxon>Fabales</taxon>
        <taxon>Fabaceae</taxon>
        <taxon>Papilionoideae</taxon>
        <taxon>50 kb inversion clade</taxon>
        <taxon>NPAAA clade</taxon>
        <taxon>indigoferoid/millettioid clade</taxon>
        <taxon>Phaseoleae</taxon>
        <taxon>Glycine</taxon>
        <taxon>Glycine subgen. Soja</taxon>
    </lineage>
</organism>
<feature type="region of interest" description="Disordered" evidence="1">
    <location>
        <begin position="58"/>
        <end position="81"/>
    </location>
</feature>
<evidence type="ECO:0000256" key="1">
    <source>
        <dbReference type="SAM" id="MobiDB-lite"/>
    </source>
</evidence>
<reference evidence="2" key="1">
    <citation type="submission" date="2014-07" db="EMBL/GenBank/DDBJ databases">
        <title>Identification of a novel salt tolerance gene in wild soybean by whole-genome sequencing.</title>
        <authorList>
            <person name="Lam H.-M."/>
            <person name="Qi X."/>
            <person name="Li M.-W."/>
            <person name="Liu X."/>
            <person name="Xie M."/>
            <person name="Ni M."/>
            <person name="Xu X."/>
        </authorList>
    </citation>
    <scope>NUCLEOTIDE SEQUENCE [LARGE SCALE GENOMIC DNA]</scope>
    <source>
        <tissue evidence="2">Root</tissue>
    </source>
</reference>
<evidence type="ECO:0000313" key="2">
    <source>
        <dbReference type="EMBL" id="KHM98901.1"/>
    </source>
</evidence>